<dbReference type="AlphaFoldDB" id="A0A392T4K3"/>
<accession>A0A392T4K3</accession>
<proteinExistence type="predicted"/>
<dbReference type="Proteomes" id="UP000265520">
    <property type="component" value="Unassembled WGS sequence"/>
</dbReference>
<dbReference type="EMBL" id="LXQA010504906">
    <property type="protein sequence ID" value="MCI55979.1"/>
    <property type="molecule type" value="Genomic_DNA"/>
</dbReference>
<protein>
    <submittedName>
        <fullName evidence="2">Uncharacterized protein</fullName>
    </submittedName>
</protein>
<comment type="caution">
    <text evidence="2">The sequence shown here is derived from an EMBL/GenBank/DDBJ whole genome shotgun (WGS) entry which is preliminary data.</text>
</comment>
<evidence type="ECO:0000313" key="2">
    <source>
        <dbReference type="EMBL" id="MCI55979.1"/>
    </source>
</evidence>
<reference evidence="2 3" key="1">
    <citation type="journal article" date="2018" name="Front. Plant Sci.">
        <title>Red Clover (Trifolium pratense) and Zigzag Clover (T. medium) - A Picture of Genomic Similarities and Differences.</title>
        <authorList>
            <person name="Dluhosova J."/>
            <person name="Istvanek J."/>
            <person name="Nedelnik J."/>
            <person name="Repkova J."/>
        </authorList>
    </citation>
    <scope>NUCLEOTIDE SEQUENCE [LARGE SCALE GENOMIC DNA]</scope>
    <source>
        <strain evidence="3">cv. 10/8</strain>
        <tissue evidence="2">Leaf</tissue>
    </source>
</reference>
<feature type="non-terminal residue" evidence="2">
    <location>
        <position position="46"/>
    </location>
</feature>
<keyword evidence="3" id="KW-1185">Reference proteome</keyword>
<evidence type="ECO:0000313" key="3">
    <source>
        <dbReference type="Proteomes" id="UP000265520"/>
    </source>
</evidence>
<evidence type="ECO:0000256" key="1">
    <source>
        <dbReference type="SAM" id="MobiDB-lite"/>
    </source>
</evidence>
<feature type="region of interest" description="Disordered" evidence="1">
    <location>
        <begin position="1"/>
        <end position="22"/>
    </location>
</feature>
<name>A0A392T4K3_9FABA</name>
<organism evidence="2 3">
    <name type="scientific">Trifolium medium</name>
    <dbReference type="NCBI Taxonomy" id="97028"/>
    <lineage>
        <taxon>Eukaryota</taxon>
        <taxon>Viridiplantae</taxon>
        <taxon>Streptophyta</taxon>
        <taxon>Embryophyta</taxon>
        <taxon>Tracheophyta</taxon>
        <taxon>Spermatophyta</taxon>
        <taxon>Magnoliopsida</taxon>
        <taxon>eudicotyledons</taxon>
        <taxon>Gunneridae</taxon>
        <taxon>Pentapetalae</taxon>
        <taxon>rosids</taxon>
        <taxon>fabids</taxon>
        <taxon>Fabales</taxon>
        <taxon>Fabaceae</taxon>
        <taxon>Papilionoideae</taxon>
        <taxon>50 kb inversion clade</taxon>
        <taxon>NPAAA clade</taxon>
        <taxon>Hologalegina</taxon>
        <taxon>IRL clade</taxon>
        <taxon>Trifolieae</taxon>
        <taxon>Trifolium</taxon>
    </lineage>
</organism>
<sequence>MSHNQCPPWDEDPPGAEKNWSGVLTPDTLHMILVLQQSRSLSLKMP</sequence>